<dbReference type="GO" id="GO:0052651">
    <property type="term" value="P:monoacylglycerol catabolic process"/>
    <property type="evidence" value="ECO:0007669"/>
    <property type="project" value="TreeGrafter"/>
</dbReference>
<dbReference type="AlphaFoldDB" id="A0A553NBK6"/>
<keyword evidence="3" id="KW-1185">Reference proteome</keyword>
<dbReference type="InterPro" id="IPR029058">
    <property type="entry name" value="AB_hydrolase_fold"/>
</dbReference>
<dbReference type="Proteomes" id="UP000318571">
    <property type="component" value="Chromosome 10"/>
</dbReference>
<evidence type="ECO:0000313" key="2">
    <source>
        <dbReference type="EMBL" id="TRY62739.1"/>
    </source>
</evidence>
<dbReference type="SUPFAM" id="SSF53474">
    <property type="entry name" value="alpha/beta-Hydrolases"/>
    <property type="match status" value="1"/>
</dbReference>
<comment type="caution">
    <text evidence="2">The sequence shown here is derived from an EMBL/GenBank/DDBJ whole genome shotgun (WGS) entry which is preliminary data.</text>
</comment>
<dbReference type="GO" id="GO:0047372">
    <property type="term" value="F:monoacylglycerol lipase activity"/>
    <property type="evidence" value="ECO:0007669"/>
    <property type="project" value="TreeGrafter"/>
</dbReference>
<dbReference type="OrthoDB" id="6412627at2759"/>
<accession>A0A553NBK6</accession>
<dbReference type="OMA" id="GHRALTC"/>
<protein>
    <recommendedName>
        <fullName evidence="1">AB hydrolase-1 domain-containing protein</fullName>
    </recommendedName>
</protein>
<dbReference type="PANTHER" id="PTHR12277:SF72">
    <property type="entry name" value="BAT5L PROTEIN"/>
    <property type="match status" value="1"/>
</dbReference>
<proteinExistence type="predicted"/>
<evidence type="ECO:0000259" key="1">
    <source>
        <dbReference type="Pfam" id="PF00561"/>
    </source>
</evidence>
<dbReference type="PANTHER" id="PTHR12277">
    <property type="entry name" value="ALPHA/BETA HYDROLASE DOMAIN-CONTAINING PROTEIN"/>
    <property type="match status" value="1"/>
</dbReference>
<organism evidence="2 3">
    <name type="scientific">Tigriopus californicus</name>
    <name type="common">Marine copepod</name>
    <dbReference type="NCBI Taxonomy" id="6832"/>
    <lineage>
        <taxon>Eukaryota</taxon>
        <taxon>Metazoa</taxon>
        <taxon>Ecdysozoa</taxon>
        <taxon>Arthropoda</taxon>
        <taxon>Crustacea</taxon>
        <taxon>Multicrustacea</taxon>
        <taxon>Hexanauplia</taxon>
        <taxon>Copepoda</taxon>
        <taxon>Harpacticoida</taxon>
        <taxon>Harpacticidae</taxon>
        <taxon>Tigriopus</taxon>
    </lineage>
</organism>
<gene>
    <name evidence="2" type="ORF">TCAL_02094</name>
</gene>
<dbReference type="InterPro" id="IPR000073">
    <property type="entry name" value="AB_hydrolase_1"/>
</dbReference>
<reference evidence="2 3" key="1">
    <citation type="journal article" date="2018" name="Nat. Ecol. Evol.">
        <title>Genomic signatures of mitonuclear coevolution across populations of Tigriopus californicus.</title>
        <authorList>
            <person name="Barreto F.S."/>
            <person name="Watson E.T."/>
            <person name="Lima T.G."/>
            <person name="Willett C.S."/>
            <person name="Edmands S."/>
            <person name="Li W."/>
            <person name="Burton R.S."/>
        </authorList>
    </citation>
    <scope>NUCLEOTIDE SEQUENCE [LARGE SCALE GENOMIC DNA]</scope>
    <source>
        <strain evidence="2 3">San Diego</strain>
    </source>
</reference>
<dbReference type="STRING" id="6832.A0A553NBK6"/>
<sequence>MRATQNFDVHAKTALRRFDFEFSAWPVEFDAATLPFAKSIATPSPSQAFNSFTYWPHKASAWILINTLGLKLIYPGSTRWFLQPMVGQSLTQQRGVLVGKQGGERFKLRTRDANHIDSMFFDRRPLQGNGQFLVIVCEGNAGFYEIGMSSTALDASYSVLGWNHPGFWGSTGSPLPNQTLNAADTVFQFAVNRLGFPVENIIVFGWSIGGFPASWLAQAYPQIKAVILDATFDHVTPLAVPKMPAMAENVVRVAINEFVNLDVAQLAERFHGPIRLIRRCRDEMIATDDTQPNKTNRINFLLLRILASRYPALFETEESGQTLLQYLGVEHVDQDRRPPLASIDDSQLRVSTFPSELGKGLTQSEKNKIILVLVSKYLSDVNSTHCIPLTLDQFNLPWNPLL</sequence>
<name>A0A553NBK6_TIGCA</name>
<dbReference type="GO" id="GO:0006660">
    <property type="term" value="P:phosphatidylserine catabolic process"/>
    <property type="evidence" value="ECO:0007669"/>
    <property type="project" value="TreeGrafter"/>
</dbReference>
<dbReference type="EMBL" id="VCGU01000458">
    <property type="protein sequence ID" value="TRY62739.1"/>
    <property type="molecule type" value="Genomic_DNA"/>
</dbReference>
<feature type="domain" description="AB hydrolase-1" evidence="1">
    <location>
        <begin position="134"/>
        <end position="280"/>
    </location>
</feature>
<dbReference type="GO" id="GO:0004620">
    <property type="term" value="F:phospholipase activity"/>
    <property type="evidence" value="ECO:0007669"/>
    <property type="project" value="TreeGrafter"/>
</dbReference>
<dbReference type="Gene3D" id="3.40.50.1820">
    <property type="entry name" value="alpha/beta hydrolase"/>
    <property type="match status" value="1"/>
</dbReference>
<dbReference type="GO" id="GO:0012505">
    <property type="term" value="C:endomembrane system"/>
    <property type="evidence" value="ECO:0007669"/>
    <property type="project" value="TreeGrafter"/>
</dbReference>
<dbReference type="Pfam" id="PF00561">
    <property type="entry name" value="Abhydrolase_1"/>
    <property type="match status" value="1"/>
</dbReference>
<evidence type="ECO:0000313" key="3">
    <source>
        <dbReference type="Proteomes" id="UP000318571"/>
    </source>
</evidence>